<dbReference type="SMART" id="SM01031">
    <property type="entry name" value="BHD_2"/>
    <property type="match status" value="1"/>
</dbReference>
<evidence type="ECO:0000259" key="8">
    <source>
        <dbReference type="SMART" id="SM01031"/>
    </source>
</evidence>
<sequence>MNDHRIPSQYRELLHEAFENGTVPPVSARPLKKRRRHRSESPTTDDISDDADKLGKGVESREHCISSALNKGSSNITAIVLSSDEDTVGDAYRDLKKKESKIGPETEAKVEIDIDDDSDEEDGDEDEDEDFDSDDFEDVDLEHVPTPDLQLHDYEEDSKQIKIPLKTNKILAQKRKKKTVVPREERMFRKDLHMMYIFTMVAHGVARNSWCSDRNLLNSLKRDVPARILDEYATYLQHRKKTNVTTASKTRKLLDLLKDLMVYWYTSWTIDKNAPVIYKKGWDELDVHIPRQRMSKKKFSESVEQRSGSRDIAAQGFISLLRSIGIQARLVFSLQPPDFTNLSQLSSIAEKHEADERRKTEQMTLPMGRRKSRRALTQHDRLLNSLRGNRPTYTNFRASDFEDIEDKYGHFPIFWSEVWDKDAKRFITIDPIVKKTIEVIRLKSQLEPPTSETRNNVYYVIGFDRLGGVRDITRRYAETYNAKVRKKRITRDPKGEEWYENVLLGATTVNRIRPNKIDKFEELEFEELSLKEGMPNSIQDFRNHPIYVLESQLKANEILKPKLSCGTIRKKSKTNKQGKLIPVYKRANVYTVRSAKAWYMRGRVLKLGERPMKIKNKPKVPRKARDEDDFELSDKDEEDDVRLYADFQTERFTPPQVMNGEIPRNAFGNIDVYQPWMVPEGCVHIMDDNAVNAARLMQIEYAPAAVGFNFDGDRRSHSVSATVKIQGIVTFKQYQEAVNVVCKGLEEFEAEKSRRRQDLIALRAWKILLAKLRIANRLNEEHGKVINMIEENYDEGGDEEEEEEEDDDGEEIVHTEDGGFMRADAQNVNEDIYYGRVDDEVGDVDASDFHEEQDDRLVVTEENEVGTPKIKADSPVIEVENDNNNEFEDFMNEVGFGDEHDREPENESDEAGGFVVENFPANQTSSEKEKVISEGSVTKSNSPEDFSSPERIPHDVNSTFVEGMIPPKHVDPISIRDHPAQAVSMDVGEKELGNTSIRADNHPKQPISSVVGGVDAPIEIPSDSDVINLDEEYADDEGYEFEYSD</sequence>
<feature type="region of interest" description="Disordered" evidence="6">
    <location>
        <begin position="918"/>
        <end position="954"/>
    </location>
</feature>
<dbReference type="InterPro" id="IPR018325">
    <property type="entry name" value="Rad4/PNGase_transGLS-fold"/>
</dbReference>
<dbReference type="SMART" id="SM01032">
    <property type="entry name" value="BHD_3"/>
    <property type="match status" value="1"/>
</dbReference>
<feature type="compositionally biased region" description="Acidic residues" evidence="6">
    <location>
        <begin position="113"/>
        <end position="139"/>
    </location>
</feature>
<evidence type="ECO:0000256" key="6">
    <source>
        <dbReference type="SAM" id="MobiDB-lite"/>
    </source>
</evidence>
<evidence type="ECO:0000256" key="4">
    <source>
        <dbReference type="ARBA" id="ARBA00023204"/>
    </source>
</evidence>
<evidence type="ECO:0000256" key="2">
    <source>
        <dbReference type="ARBA" id="ARBA00009525"/>
    </source>
</evidence>
<dbReference type="GO" id="GO:0000111">
    <property type="term" value="C:nucleotide-excision repair factor 2 complex"/>
    <property type="evidence" value="ECO:0007669"/>
    <property type="project" value="TreeGrafter"/>
</dbReference>
<dbReference type="Gene3D" id="3.90.260.10">
    <property type="entry name" value="Transglutaminase-like"/>
    <property type="match status" value="1"/>
</dbReference>
<feature type="domain" description="Rad4 beta-hairpin" evidence="8">
    <location>
        <begin position="592"/>
        <end position="655"/>
    </location>
</feature>
<dbReference type="EMBL" id="CP064815">
    <property type="protein sequence ID" value="QPG76089.1"/>
    <property type="molecule type" value="Genomic_DNA"/>
</dbReference>
<dbReference type="Pfam" id="PF10405">
    <property type="entry name" value="BHD_3"/>
    <property type="match status" value="1"/>
</dbReference>
<feature type="compositionally biased region" description="Polar residues" evidence="6">
    <location>
        <begin position="935"/>
        <end position="945"/>
    </location>
</feature>
<dbReference type="SUPFAM" id="SSF54001">
    <property type="entry name" value="Cysteine proteinases"/>
    <property type="match status" value="1"/>
</dbReference>
<dbReference type="GO" id="GO:0005737">
    <property type="term" value="C:cytoplasm"/>
    <property type="evidence" value="ECO:0007669"/>
    <property type="project" value="TreeGrafter"/>
</dbReference>
<feature type="compositionally biased region" description="Basic and acidic residues" evidence="6">
    <location>
        <begin position="50"/>
        <end position="59"/>
    </location>
</feature>
<proteinExistence type="inferred from homology"/>
<evidence type="ECO:0000256" key="1">
    <source>
        <dbReference type="ARBA" id="ARBA00004123"/>
    </source>
</evidence>
<dbReference type="Pfam" id="PF10403">
    <property type="entry name" value="BHD_1"/>
    <property type="match status" value="1"/>
</dbReference>
<feature type="region of interest" description="Disordered" evidence="6">
    <location>
        <begin position="350"/>
        <end position="371"/>
    </location>
</feature>
<gene>
    <name evidence="10" type="ORF">FOA43_003475</name>
</gene>
<comment type="similarity">
    <text evidence="2">Belongs to the XPC family.</text>
</comment>
<dbReference type="Pfam" id="PF10404">
    <property type="entry name" value="BHD_2"/>
    <property type="match status" value="1"/>
</dbReference>
<dbReference type="Gene3D" id="3.30.60.290">
    <property type="entry name" value="Rad4, beta-hairpin domain BHD2"/>
    <property type="match status" value="1"/>
</dbReference>
<feature type="region of interest" description="Disordered" evidence="6">
    <location>
        <begin position="98"/>
        <end position="139"/>
    </location>
</feature>
<feature type="region of interest" description="Disordered" evidence="6">
    <location>
        <begin position="15"/>
        <end position="59"/>
    </location>
</feature>
<dbReference type="RefSeq" id="XP_038779654.1">
    <property type="nucleotide sequence ID" value="XM_038923726.1"/>
</dbReference>
<dbReference type="InterPro" id="IPR004583">
    <property type="entry name" value="DNA_repair_Rad4"/>
</dbReference>
<evidence type="ECO:0000256" key="3">
    <source>
        <dbReference type="ARBA" id="ARBA00022763"/>
    </source>
</evidence>
<dbReference type="InterPro" id="IPR036985">
    <property type="entry name" value="Transglutaminase-like_sf"/>
</dbReference>
<evidence type="ECO:0000259" key="9">
    <source>
        <dbReference type="SMART" id="SM01032"/>
    </source>
</evidence>
<dbReference type="GeneID" id="62196875"/>
<dbReference type="InterPro" id="IPR018327">
    <property type="entry name" value="BHD_2"/>
</dbReference>
<dbReference type="SMART" id="SM01030">
    <property type="entry name" value="BHD_1"/>
    <property type="match status" value="1"/>
</dbReference>
<feature type="region of interest" description="Disordered" evidence="6">
    <location>
        <begin position="995"/>
        <end position="1014"/>
    </location>
</feature>
<dbReference type="InterPro" id="IPR018326">
    <property type="entry name" value="Rad4_beta-hairpin_dom1"/>
</dbReference>
<evidence type="ECO:0000313" key="11">
    <source>
        <dbReference type="Proteomes" id="UP000662931"/>
    </source>
</evidence>
<dbReference type="PANTHER" id="PTHR12135">
    <property type="entry name" value="DNA REPAIR PROTEIN XP-C / RAD4"/>
    <property type="match status" value="1"/>
</dbReference>
<keyword evidence="11" id="KW-1185">Reference proteome</keyword>
<dbReference type="InterPro" id="IPR038765">
    <property type="entry name" value="Papain-like_cys_pep_sf"/>
</dbReference>
<dbReference type="GO" id="GO:0006298">
    <property type="term" value="P:mismatch repair"/>
    <property type="evidence" value="ECO:0007669"/>
    <property type="project" value="TreeGrafter"/>
</dbReference>
<dbReference type="GO" id="GO:0071942">
    <property type="term" value="C:XPC complex"/>
    <property type="evidence" value="ECO:0007669"/>
    <property type="project" value="TreeGrafter"/>
</dbReference>
<feature type="domain" description="Rad4 beta-hairpin" evidence="9">
    <location>
        <begin position="662"/>
        <end position="742"/>
    </location>
</feature>
<dbReference type="Pfam" id="PF03835">
    <property type="entry name" value="Rad4"/>
    <property type="match status" value="1"/>
</dbReference>
<name>A0A875S8U2_EENNA</name>
<dbReference type="GO" id="GO:0003697">
    <property type="term" value="F:single-stranded DNA binding"/>
    <property type="evidence" value="ECO:0007669"/>
    <property type="project" value="TreeGrafter"/>
</dbReference>
<keyword evidence="5" id="KW-0539">Nucleus</keyword>
<evidence type="ECO:0000256" key="5">
    <source>
        <dbReference type="ARBA" id="ARBA00023242"/>
    </source>
</evidence>
<evidence type="ECO:0000313" key="10">
    <source>
        <dbReference type="EMBL" id="QPG76089.1"/>
    </source>
</evidence>
<evidence type="ECO:0000259" key="7">
    <source>
        <dbReference type="SMART" id="SM01030"/>
    </source>
</evidence>
<dbReference type="GO" id="GO:0003684">
    <property type="term" value="F:damaged DNA binding"/>
    <property type="evidence" value="ECO:0007669"/>
    <property type="project" value="InterPro"/>
</dbReference>
<dbReference type="Gene3D" id="3.30.70.2460">
    <property type="entry name" value="Rad4, beta-hairpin domain BHD3"/>
    <property type="match status" value="1"/>
</dbReference>
<organism evidence="10 11">
    <name type="scientific">Eeniella nana</name>
    <name type="common">Yeast</name>
    <name type="synonym">Brettanomyces nanus</name>
    <dbReference type="NCBI Taxonomy" id="13502"/>
    <lineage>
        <taxon>Eukaryota</taxon>
        <taxon>Fungi</taxon>
        <taxon>Dikarya</taxon>
        <taxon>Ascomycota</taxon>
        <taxon>Saccharomycotina</taxon>
        <taxon>Pichiomycetes</taxon>
        <taxon>Pichiales</taxon>
        <taxon>Pichiaceae</taxon>
        <taxon>Brettanomyces</taxon>
    </lineage>
</organism>
<dbReference type="OrthoDB" id="300780at2759"/>
<dbReference type="Gene3D" id="2.20.20.110">
    <property type="entry name" value="Rad4, beta-hairpin domain BHD1"/>
    <property type="match status" value="1"/>
</dbReference>
<feature type="domain" description="Rad4 beta-hairpin" evidence="7">
    <location>
        <begin position="530"/>
        <end position="590"/>
    </location>
</feature>
<dbReference type="InterPro" id="IPR018328">
    <property type="entry name" value="Rad4_beta-hairpin_dom3"/>
</dbReference>
<dbReference type="Proteomes" id="UP000662931">
    <property type="component" value="Chromosome 4"/>
</dbReference>
<keyword evidence="4" id="KW-0234">DNA repair</keyword>
<dbReference type="KEGG" id="bnn:FOA43_003475"/>
<accession>A0A875S8U2</accession>
<feature type="compositionally biased region" description="Basic and acidic residues" evidence="6">
    <location>
        <begin position="350"/>
        <end position="361"/>
    </location>
</feature>
<dbReference type="InterPro" id="IPR042488">
    <property type="entry name" value="Rad4_BHD3_sf"/>
</dbReference>
<feature type="compositionally biased region" description="Basic and acidic residues" evidence="6">
    <location>
        <begin position="98"/>
        <end position="112"/>
    </location>
</feature>
<dbReference type="PANTHER" id="PTHR12135:SF0">
    <property type="entry name" value="DNA REPAIR PROTEIN COMPLEMENTING XP-C CELLS"/>
    <property type="match status" value="1"/>
</dbReference>
<comment type="subcellular location">
    <subcellularLocation>
        <location evidence="1">Nucleus</location>
    </subcellularLocation>
</comment>
<dbReference type="GO" id="GO:0006289">
    <property type="term" value="P:nucleotide-excision repair"/>
    <property type="evidence" value="ECO:0007669"/>
    <property type="project" value="InterPro"/>
</dbReference>
<keyword evidence="3" id="KW-0227">DNA damage</keyword>
<protein>
    <submittedName>
        <fullName evidence="10">Uncharacterized protein</fullName>
    </submittedName>
</protein>
<dbReference type="AlphaFoldDB" id="A0A875S8U2"/>
<reference evidence="10" key="1">
    <citation type="submission" date="2020-10" db="EMBL/GenBank/DDBJ databases">
        <authorList>
            <person name="Roach M.J.R."/>
        </authorList>
    </citation>
    <scope>NUCLEOTIDE SEQUENCE</scope>
    <source>
        <strain evidence="10">CBS 1945</strain>
    </source>
</reference>